<dbReference type="InterPro" id="IPR011701">
    <property type="entry name" value="MFS"/>
</dbReference>
<dbReference type="Proteomes" id="UP001549920">
    <property type="component" value="Unassembled WGS sequence"/>
</dbReference>
<organism evidence="7 8">
    <name type="scientific">Loxostege sticticalis</name>
    <name type="common">Beet webworm moth</name>
    <dbReference type="NCBI Taxonomy" id="481309"/>
    <lineage>
        <taxon>Eukaryota</taxon>
        <taxon>Metazoa</taxon>
        <taxon>Ecdysozoa</taxon>
        <taxon>Arthropoda</taxon>
        <taxon>Hexapoda</taxon>
        <taxon>Insecta</taxon>
        <taxon>Pterygota</taxon>
        <taxon>Neoptera</taxon>
        <taxon>Endopterygota</taxon>
        <taxon>Lepidoptera</taxon>
        <taxon>Glossata</taxon>
        <taxon>Ditrysia</taxon>
        <taxon>Pyraloidea</taxon>
        <taxon>Crambidae</taxon>
        <taxon>Pyraustinae</taxon>
        <taxon>Loxostege</taxon>
    </lineage>
</organism>
<dbReference type="PROSITE" id="PS50850">
    <property type="entry name" value="MFS"/>
    <property type="match status" value="1"/>
</dbReference>
<name>A0ABR3I424_LOXSC</name>
<feature type="transmembrane region" description="Helical" evidence="5">
    <location>
        <begin position="20"/>
        <end position="43"/>
    </location>
</feature>
<dbReference type="PANTHER" id="PTHR24064">
    <property type="entry name" value="SOLUTE CARRIER FAMILY 22 MEMBER"/>
    <property type="match status" value="1"/>
</dbReference>
<dbReference type="Gene3D" id="1.20.1250.20">
    <property type="entry name" value="MFS general substrate transporter like domains"/>
    <property type="match status" value="1"/>
</dbReference>
<feature type="transmembrane region" description="Helical" evidence="5">
    <location>
        <begin position="297"/>
        <end position="314"/>
    </location>
</feature>
<feature type="transmembrane region" description="Helical" evidence="5">
    <location>
        <begin position="127"/>
        <end position="145"/>
    </location>
</feature>
<keyword evidence="2 5" id="KW-0812">Transmembrane</keyword>
<evidence type="ECO:0000259" key="6">
    <source>
        <dbReference type="PROSITE" id="PS50850"/>
    </source>
</evidence>
<keyword evidence="3 5" id="KW-1133">Transmembrane helix</keyword>
<evidence type="ECO:0000256" key="1">
    <source>
        <dbReference type="ARBA" id="ARBA00004141"/>
    </source>
</evidence>
<evidence type="ECO:0000256" key="4">
    <source>
        <dbReference type="ARBA" id="ARBA00023136"/>
    </source>
</evidence>
<feature type="transmembrane region" description="Helical" evidence="5">
    <location>
        <begin position="443"/>
        <end position="462"/>
    </location>
</feature>
<keyword evidence="8" id="KW-1185">Reference proteome</keyword>
<feature type="transmembrane region" description="Helical" evidence="5">
    <location>
        <begin position="379"/>
        <end position="403"/>
    </location>
</feature>
<comment type="caution">
    <text evidence="7">The sequence shown here is derived from an EMBL/GenBank/DDBJ whole genome shotgun (WGS) entry which is preliminary data.</text>
</comment>
<dbReference type="EMBL" id="JBEUOH010000008">
    <property type="protein sequence ID" value="KAL0883576.1"/>
    <property type="molecule type" value="Genomic_DNA"/>
</dbReference>
<feature type="transmembrane region" description="Helical" evidence="5">
    <location>
        <begin position="354"/>
        <end position="373"/>
    </location>
</feature>
<evidence type="ECO:0000313" key="7">
    <source>
        <dbReference type="EMBL" id="KAL0883576.1"/>
    </source>
</evidence>
<dbReference type="SUPFAM" id="SSF103473">
    <property type="entry name" value="MFS general substrate transporter"/>
    <property type="match status" value="1"/>
</dbReference>
<sequence length="517" mass="58298">MTATDFDDVLKGFSVFGRYHSLFLLFTFLAFASNSVYSSNYVFTAEEFKYKCADASFGDNACYSTDSENRTTHCTEWIYENPNSFVAEFQLACQDWKRTLVGTVHSFGYMVGLLVVGPLSDRLGRKLTLIITGMLGGVIGLLKSFTPWYWVYIALEFLEAAIGDNCSPMFILTIEIVSTNKRALFYVLCSFGYTFGGIMLPSAAWLVPYWRTFLRVIYSPALFFFLYLYFIDESPRWLLTKGKKDQAVAILQKAAKMNKMDIDKGTLEKLTCEETKDISFMQLLKITFSSKTLTKRCLICIVWWTTSTFVNFGMTINSVSLQGNKYINYMLISVVDIPGNFVIIYILNHYKRKLPLIATFVAGAALCLSQPFVPKSLPWLSITFYMAGKLMSSFYFNITYMYTSELFPTYTRNSMHALCSSMGRIGSIVAPQTPLLMHYWSGLPPMIFGGASLIAGLLTFLVPDTADNSLPNTVKQAEALGKSEKVRAIEGEVNLGFSKDDTGLNLDVSRERRVSRL</sequence>
<dbReference type="InterPro" id="IPR020846">
    <property type="entry name" value="MFS_dom"/>
</dbReference>
<feature type="transmembrane region" description="Helical" evidence="5">
    <location>
        <begin position="326"/>
        <end position="347"/>
    </location>
</feature>
<reference evidence="7 8" key="1">
    <citation type="submission" date="2024-06" db="EMBL/GenBank/DDBJ databases">
        <title>A chromosome-level genome assembly of beet webworm, Loxostege sticticalis.</title>
        <authorList>
            <person name="Zhang Y."/>
        </authorList>
    </citation>
    <scope>NUCLEOTIDE SEQUENCE [LARGE SCALE GENOMIC DNA]</scope>
    <source>
        <strain evidence="7">AQ026</strain>
        <tissue evidence="7">Whole body</tissue>
    </source>
</reference>
<dbReference type="Pfam" id="PF07690">
    <property type="entry name" value="MFS_1"/>
    <property type="match status" value="1"/>
</dbReference>
<keyword evidence="4 5" id="KW-0472">Membrane</keyword>
<protein>
    <recommendedName>
        <fullName evidence="6">Major facilitator superfamily (MFS) profile domain-containing protein</fullName>
    </recommendedName>
</protein>
<evidence type="ECO:0000256" key="2">
    <source>
        <dbReference type="ARBA" id="ARBA00022692"/>
    </source>
</evidence>
<dbReference type="InterPro" id="IPR005829">
    <property type="entry name" value="Sugar_transporter_CS"/>
</dbReference>
<feature type="transmembrane region" description="Helical" evidence="5">
    <location>
        <begin position="213"/>
        <end position="231"/>
    </location>
</feature>
<feature type="domain" description="Major facilitator superfamily (MFS) profile" evidence="6">
    <location>
        <begin position="19"/>
        <end position="467"/>
    </location>
</feature>
<evidence type="ECO:0000256" key="5">
    <source>
        <dbReference type="SAM" id="Phobius"/>
    </source>
</evidence>
<dbReference type="InterPro" id="IPR036259">
    <property type="entry name" value="MFS_trans_sf"/>
</dbReference>
<evidence type="ECO:0000313" key="8">
    <source>
        <dbReference type="Proteomes" id="UP001549920"/>
    </source>
</evidence>
<accession>A0ABR3I424</accession>
<proteinExistence type="predicted"/>
<dbReference type="PROSITE" id="PS00216">
    <property type="entry name" value="SUGAR_TRANSPORT_1"/>
    <property type="match status" value="1"/>
</dbReference>
<feature type="transmembrane region" description="Helical" evidence="5">
    <location>
        <begin position="184"/>
        <end position="207"/>
    </location>
</feature>
<evidence type="ECO:0000256" key="3">
    <source>
        <dbReference type="ARBA" id="ARBA00022989"/>
    </source>
</evidence>
<comment type="subcellular location">
    <subcellularLocation>
        <location evidence="1">Membrane</location>
        <topology evidence="1">Multi-pass membrane protein</topology>
    </subcellularLocation>
</comment>
<gene>
    <name evidence="7" type="ORF">ABMA27_015727</name>
</gene>